<dbReference type="STRING" id="1802727.A2937_00725"/>
<name>A0A1G2SG18_9BACT</name>
<keyword evidence="1" id="KW-1133">Transmembrane helix</keyword>
<dbReference type="Proteomes" id="UP000177987">
    <property type="component" value="Unassembled WGS sequence"/>
</dbReference>
<reference evidence="2 3" key="1">
    <citation type="journal article" date="2016" name="Nat. Commun.">
        <title>Thousands of microbial genomes shed light on interconnected biogeochemical processes in an aquifer system.</title>
        <authorList>
            <person name="Anantharaman K."/>
            <person name="Brown C.T."/>
            <person name="Hug L.A."/>
            <person name="Sharon I."/>
            <person name="Castelle C.J."/>
            <person name="Probst A.J."/>
            <person name="Thomas B.C."/>
            <person name="Singh A."/>
            <person name="Wilkins M.J."/>
            <person name="Karaoz U."/>
            <person name="Brodie E.L."/>
            <person name="Williams K.H."/>
            <person name="Hubbard S.S."/>
            <person name="Banfield J.F."/>
        </authorList>
    </citation>
    <scope>NUCLEOTIDE SEQUENCE [LARGE SCALE GENOMIC DNA]</scope>
</reference>
<accession>A0A1G2SG18</accession>
<keyword evidence="1" id="KW-0812">Transmembrane</keyword>
<comment type="caution">
    <text evidence="2">The sequence shown here is derived from an EMBL/GenBank/DDBJ whole genome shotgun (WGS) entry which is preliminary data.</text>
</comment>
<organism evidence="2 3">
    <name type="scientific">Candidatus Yonathbacteria bacterium RIFCSPLOWO2_01_FULL_47_33b</name>
    <dbReference type="NCBI Taxonomy" id="1802727"/>
    <lineage>
        <taxon>Bacteria</taxon>
        <taxon>Candidatus Yonathiibacteriota</taxon>
    </lineage>
</organism>
<keyword evidence="1" id="KW-0472">Membrane</keyword>
<protein>
    <submittedName>
        <fullName evidence="2">Uncharacterized protein</fullName>
    </submittedName>
</protein>
<sequence length="107" mass="12233">MDFKDFVAFIILDLIKPVTWLIMSLAVVYFLWSITQIIIKSDEVDMREELKKRATWGIVALFVMTSMWGLVNILINTFQPDAELNALPQLPTSFNASETVLALHTTK</sequence>
<feature type="transmembrane region" description="Helical" evidence="1">
    <location>
        <begin position="53"/>
        <end position="75"/>
    </location>
</feature>
<dbReference type="Pfam" id="PF18895">
    <property type="entry name" value="T4SS_pilin"/>
    <property type="match status" value="1"/>
</dbReference>
<dbReference type="EMBL" id="MHUW01000018">
    <property type="protein sequence ID" value="OHA83351.1"/>
    <property type="molecule type" value="Genomic_DNA"/>
</dbReference>
<proteinExistence type="predicted"/>
<evidence type="ECO:0000256" key="1">
    <source>
        <dbReference type="SAM" id="Phobius"/>
    </source>
</evidence>
<dbReference type="InterPro" id="IPR043993">
    <property type="entry name" value="T4SS_pilin"/>
</dbReference>
<evidence type="ECO:0000313" key="3">
    <source>
        <dbReference type="Proteomes" id="UP000177987"/>
    </source>
</evidence>
<feature type="transmembrane region" description="Helical" evidence="1">
    <location>
        <begin position="6"/>
        <end position="32"/>
    </location>
</feature>
<evidence type="ECO:0000313" key="2">
    <source>
        <dbReference type="EMBL" id="OHA83351.1"/>
    </source>
</evidence>
<dbReference type="AlphaFoldDB" id="A0A1G2SG18"/>
<gene>
    <name evidence="2" type="ORF">A2937_00725</name>
</gene>